<proteinExistence type="predicted"/>
<evidence type="ECO:0000313" key="2">
    <source>
        <dbReference type="EMBL" id="CAK7937903.1"/>
    </source>
</evidence>
<dbReference type="EMBL" id="CAKLBY020000228">
    <property type="protein sequence ID" value="CAK7937903.1"/>
    <property type="molecule type" value="Genomic_DNA"/>
</dbReference>
<feature type="region of interest" description="Disordered" evidence="1">
    <location>
        <begin position="1"/>
        <end position="21"/>
    </location>
</feature>
<dbReference type="AlphaFoldDB" id="A0AAV1UXD0"/>
<evidence type="ECO:0000256" key="1">
    <source>
        <dbReference type="SAM" id="MobiDB-lite"/>
    </source>
</evidence>
<feature type="compositionally biased region" description="Polar residues" evidence="1">
    <location>
        <begin position="384"/>
        <end position="393"/>
    </location>
</feature>
<organism evidence="2 3">
    <name type="scientific">Peronospora matthiolae</name>
    <dbReference type="NCBI Taxonomy" id="2874970"/>
    <lineage>
        <taxon>Eukaryota</taxon>
        <taxon>Sar</taxon>
        <taxon>Stramenopiles</taxon>
        <taxon>Oomycota</taxon>
        <taxon>Peronosporomycetes</taxon>
        <taxon>Peronosporales</taxon>
        <taxon>Peronosporaceae</taxon>
        <taxon>Peronospora</taxon>
    </lineage>
</organism>
<feature type="compositionally biased region" description="Polar residues" evidence="1">
    <location>
        <begin position="177"/>
        <end position="192"/>
    </location>
</feature>
<feature type="region of interest" description="Disordered" evidence="1">
    <location>
        <begin position="126"/>
        <end position="192"/>
    </location>
</feature>
<evidence type="ECO:0000313" key="3">
    <source>
        <dbReference type="Proteomes" id="UP001162060"/>
    </source>
</evidence>
<feature type="compositionally biased region" description="Low complexity" evidence="1">
    <location>
        <begin position="367"/>
        <end position="383"/>
    </location>
</feature>
<comment type="caution">
    <text evidence="2">The sequence shown here is derived from an EMBL/GenBank/DDBJ whole genome shotgun (WGS) entry which is preliminary data.</text>
</comment>
<dbReference type="Proteomes" id="UP001162060">
    <property type="component" value="Unassembled WGS sequence"/>
</dbReference>
<reference evidence="2" key="1">
    <citation type="submission" date="2024-01" db="EMBL/GenBank/DDBJ databases">
        <authorList>
            <person name="Webb A."/>
        </authorList>
    </citation>
    <scope>NUCLEOTIDE SEQUENCE</scope>
    <source>
        <strain evidence="2">Pm1</strain>
    </source>
</reference>
<feature type="compositionally biased region" description="Basic and acidic residues" evidence="1">
    <location>
        <begin position="127"/>
        <end position="151"/>
    </location>
</feature>
<sequence>MDKNHGTMEAVGQTEDSKVPAIPVPLHPGESMGFYDHQFWSWLSECGENKYSLRLKPDMERKYRMSFAYLRLDRPQVLSVIGDHSTRTEPARTLQLTTETQSQLPINVEESAPTQSAMNMETDADDIEHQTQARSAREEPCSKRARIDVEPKFVSQARVAPKLSSSHSTAHPEHNRSATLSSNQATPRSSSELTTIAISTGGVAPTQTTDNVAAAAGSVLVATLPLILEEKQSHVAEMRLRCEATVPSPTRVQSKSDSSFAKAAIPRSPAASSEMETSPAISTDVVATLTKKSTSFLPKSEPDCSIQGVLTNSVGNDLEATVPSQSKTEPLGYTEAPAIPDLASLLMLQSEQSSEVSSSKPEPETVALSPSPSAPLAAPGSPSTLRLATTENPASARQSAYATLAKATSVQADSNIHIIKDDLADTDTSAFKSSFVSLESAAEVSDTESDLADTYGPHDGDVMNPDGCCCTKCIRSWAKTLTHRMNRLGQNVVDLKRQVLTDGRIRLPSE</sequence>
<feature type="region of interest" description="Disordered" evidence="1">
    <location>
        <begin position="349"/>
        <end position="393"/>
    </location>
</feature>
<protein>
    <submittedName>
        <fullName evidence="2">Uncharacterized protein</fullName>
    </submittedName>
</protein>
<gene>
    <name evidence="2" type="ORF">PM001_LOCUS23053</name>
</gene>
<name>A0AAV1UXD0_9STRA</name>
<accession>A0AAV1UXD0</accession>
<feature type="compositionally biased region" description="Low complexity" evidence="1">
    <location>
        <begin position="349"/>
        <end position="359"/>
    </location>
</feature>